<dbReference type="GO" id="GO:0140673">
    <property type="term" value="P:transcription elongation-coupled chromatin remodeling"/>
    <property type="evidence" value="ECO:0007669"/>
    <property type="project" value="TreeGrafter"/>
</dbReference>
<dbReference type="PANTHER" id="PTHR43580">
    <property type="entry name" value="OXIDOREDUCTASE GLYR1-RELATED"/>
    <property type="match status" value="1"/>
</dbReference>
<accession>A0AA41TBR9</accession>
<evidence type="ECO:0000313" key="3">
    <source>
        <dbReference type="Proteomes" id="UP001166674"/>
    </source>
</evidence>
<dbReference type="Proteomes" id="UP001166674">
    <property type="component" value="Unassembled WGS sequence"/>
</dbReference>
<dbReference type="InterPro" id="IPR006115">
    <property type="entry name" value="6PGDH_NADP-bd"/>
</dbReference>
<reference evidence="2" key="1">
    <citation type="submission" date="2020-03" db="EMBL/GenBank/DDBJ databases">
        <title>Studies in the Genomics of Life Span.</title>
        <authorList>
            <person name="Glass D."/>
        </authorList>
    </citation>
    <scope>NUCLEOTIDE SEQUENCE</scope>
    <source>
        <strain evidence="2">SUZIE</strain>
        <tissue evidence="2">Muscle</tissue>
    </source>
</reference>
<comment type="caution">
    <text evidence="2">The sequence shown here is derived from an EMBL/GenBank/DDBJ whole genome shotgun (WGS) entry which is preliminary data.</text>
</comment>
<dbReference type="PANTHER" id="PTHR43580:SF2">
    <property type="entry name" value="CYTOKINE-LIKE NUCLEAR FACTOR N-PAC"/>
    <property type="match status" value="1"/>
</dbReference>
<dbReference type="GO" id="GO:0050661">
    <property type="term" value="F:NADP binding"/>
    <property type="evidence" value="ECO:0007669"/>
    <property type="project" value="InterPro"/>
</dbReference>
<feature type="domain" description="6-phosphogluconate dehydrogenase NADP-binding" evidence="1">
    <location>
        <begin position="2"/>
        <end position="66"/>
    </location>
</feature>
<protein>
    <submittedName>
        <fullName evidence="2">Glyoxylate/succinic semialdehyde reductase 2, chloroplastic</fullName>
    </submittedName>
</protein>
<gene>
    <name evidence="2" type="ORF">SUZIE_209040</name>
</gene>
<dbReference type="InterPro" id="IPR036291">
    <property type="entry name" value="NAD(P)-bd_dom_sf"/>
</dbReference>
<evidence type="ECO:0000259" key="1">
    <source>
        <dbReference type="Pfam" id="PF03446"/>
    </source>
</evidence>
<evidence type="ECO:0000313" key="2">
    <source>
        <dbReference type="EMBL" id="MBZ3890654.1"/>
    </source>
</evidence>
<keyword evidence="3" id="KW-1185">Reference proteome</keyword>
<dbReference type="EMBL" id="JAATJV010441475">
    <property type="protein sequence ID" value="MBZ3890654.1"/>
    <property type="molecule type" value="Genomic_DNA"/>
</dbReference>
<dbReference type="GO" id="GO:0000785">
    <property type="term" value="C:chromatin"/>
    <property type="evidence" value="ECO:0007669"/>
    <property type="project" value="TreeGrafter"/>
</dbReference>
<dbReference type="Gene3D" id="3.40.50.720">
    <property type="entry name" value="NAD(P)-binding Rossmann-like Domain"/>
    <property type="match status" value="1"/>
</dbReference>
<dbReference type="GO" id="GO:0031491">
    <property type="term" value="F:nucleosome binding"/>
    <property type="evidence" value="ECO:0007669"/>
    <property type="project" value="TreeGrafter"/>
</dbReference>
<name>A0AA41TBR9_SCICA</name>
<dbReference type="AlphaFoldDB" id="A0AA41TBR9"/>
<dbReference type="GO" id="GO:0003677">
    <property type="term" value="F:DNA binding"/>
    <property type="evidence" value="ECO:0007669"/>
    <property type="project" value="TreeGrafter"/>
</dbReference>
<dbReference type="InterPro" id="IPR051265">
    <property type="entry name" value="HIBADH-related_NP60_sf"/>
</dbReference>
<dbReference type="SUPFAM" id="SSF51735">
    <property type="entry name" value="NAD(P)-binding Rossmann-fold domains"/>
    <property type="match status" value="1"/>
</dbReference>
<proteinExistence type="predicted"/>
<dbReference type="Pfam" id="PF03446">
    <property type="entry name" value="NAD_binding_2"/>
    <property type="match status" value="1"/>
</dbReference>
<organism evidence="2 3">
    <name type="scientific">Sciurus carolinensis</name>
    <name type="common">Eastern gray squirrel</name>
    <dbReference type="NCBI Taxonomy" id="30640"/>
    <lineage>
        <taxon>Eukaryota</taxon>
        <taxon>Metazoa</taxon>
        <taxon>Chordata</taxon>
        <taxon>Craniata</taxon>
        <taxon>Vertebrata</taxon>
        <taxon>Euteleostomi</taxon>
        <taxon>Mammalia</taxon>
        <taxon>Eutheria</taxon>
        <taxon>Euarchontoglires</taxon>
        <taxon>Glires</taxon>
        <taxon>Rodentia</taxon>
        <taxon>Sciuromorpha</taxon>
        <taxon>Sciuridae</taxon>
        <taxon>Sciurinae</taxon>
        <taxon>Sciurini</taxon>
        <taxon>Sciurus</taxon>
    </lineage>
</organism>
<sequence>MGHTVTVWNWTAEKEGTHLGRTPEEVVSTYDITFACVSNPMAAKDLVLGPSGVLQGICPGKWFLDM</sequence>